<gene>
    <name evidence="2" type="ORF">DBT_1458</name>
</gene>
<evidence type="ECO:0008006" key="4">
    <source>
        <dbReference type="Google" id="ProtNLM"/>
    </source>
</evidence>
<evidence type="ECO:0000313" key="2">
    <source>
        <dbReference type="EMBL" id="OCC14972.1"/>
    </source>
</evidence>
<dbReference type="SUPFAM" id="SSF56935">
    <property type="entry name" value="Porins"/>
    <property type="match status" value="1"/>
</dbReference>
<dbReference type="STRING" id="1156395.DBT_1458"/>
<dbReference type="EMBL" id="MAGO01000007">
    <property type="protein sequence ID" value="OCC14972.1"/>
    <property type="molecule type" value="Genomic_DNA"/>
</dbReference>
<accession>A0A1B9F4X5</accession>
<evidence type="ECO:0000256" key="1">
    <source>
        <dbReference type="SAM" id="Coils"/>
    </source>
</evidence>
<feature type="coiled-coil region" evidence="1">
    <location>
        <begin position="24"/>
        <end position="65"/>
    </location>
</feature>
<dbReference type="AlphaFoldDB" id="A0A1B9F4X5"/>
<dbReference type="RefSeq" id="WP_067618275.1">
    <property type="nucleotide sequence ID" value="NZ_MAGO01000007.1"/>
</dbReference>
<keyword evidence="3" id="KW-1185">Reference proteome</keyword>
<sequence>MQKNIGKLIMGFFWTIMLVFANPATSFSQTYEELKKEIKSLVDQNKALTERLKKVETELSELKEGHEKGLEIEPQEEGSISGFLTDAEKRINLSGLLEFGGAYRDTSYDNGEDVTESDLVMTTVELDFSAKLNKWVDVTGVLLYEDPTFESEETSFELDSASVVFGAEEGFPFTLTLGKVYVPFGALLTYFPDDPLIDSPLTLLLGESNEKTAILAYTDGGLTVSVYAYNGDVEEKGEGENRLESYGFDVHFEYGLDMEGLNFYKRGEKFKHDPNKCIDFLIGGSYISNLADSDFLSDALGDEIDHYVGGMDFYVHAEHRGYFIAAEFMGAVNHFSANDLSSGNSGAKPYVWNIETGFSYNWWKNLEVAFKIAGSFDTEALGLPERRYGINLNQELFEGVTLSLGYIHDQYHDIDIDKRDERELLYGQMAVEF</sequence>
<organism evidence="2 3">
    <name type="scientific">Dissulfuribacter thermophilus</name>
    <dbReference type="NCBI Taxonomy" id="1156395"/>
    <lineage>
        <taxon>Bacteria</taxon>
        <taxon>Pseudomonadati</taxon>
        <taxon>Thermodesulfobacteriota</taxon>
        <taxon>Dissulfuribacteria</taxon>
        <taxon>Dissulfuribacterales</taxon>
        <taxon>Dissulfuribacteraceae</taxon>
        <taxon>Dissulfuribacter</taxon>
    </lineage>
</organism>
<protein>
    <recommendedName>
        <fullName evidence="4">LbtU family siderophore porin</fullName>
    </recommendedName>
</protein>
<name>A0A1B9F4X5_9BACT</name>
<dbReference type="NCBIfam" id="NF033652">
    <property type="entry name" value="LbtU_sider_porin"/>
    <property type="match status" value="1"/>
</dbReference>
<dbReference type="OrthoDB" id="5417572at2"/>
<comment type="caution">
    <text evidence="2">The sequence shown here is derived from an EMBL/GenBank/DDBJ whole genome shotgun (WGS) entry which is preliminary data.</text>
</comment>
<evidence type="ECO:0000313" key="3">
    <source>
        <dbReference type="Proteomes" id="UP000093080"/>
    </source>
</evidence>
<proteinExistence type="predicted"/>
<dbReference type="Proteomes" id="UP000093080">
    <property type="component" value="Unassembled WGS sequence"/>
</dbReference>
<keyword evidence="1" id="KW-0175">Coiled coil</keyword>
<reference evidence="2 3" key="1">
    <citation type="submission" date="2016-06" db="EMBL/GenBank/DDBJ databases">
        <title>Respiratory ammonification of nitrate coupled to the oxidation of elemental sulfur in deep-sea autotrophic thermophilic bacteria.</title>
        <authorList>
            <person name="Slobodkina G.B."/>
            <person name="Mardanov A.V."/>
            <person name="Ravin N.V."/>
            <person name="Frolova A.A."/>
            <person name="Viryasiv M.B."/>
            <person name="Chernyh N.A."/>
            <person name="Bonch-Osmolovskaya E.A."/>
            <person name="Slobodkin A.I."/>
        </authorList>
    </citation>
    <scope>NUCLEOTIDE SEQUENCE [LARGE SCALE GENOMIC DNA]</scope>
    <source>
        <strain evidence="2 3">S69</strain>
    </source>
</reference>